<organism evidence="2 3">
    <name type="scientific">Pseudomonas piscis</name>
    <dbReference type="NCBI Taxonomy" id="2614538"/>
    <lineage>
        <taxon>Bacteria</taxon>
        <taxon>Pseudomonadati</taxon>
        <taxon>Pseudomonadota</taxon>
        <taxon>Gammaproteobacteria</taxon>
        <taxon>Pseudomonadales</taxon>
        <taxon>Pseudomonadaceae</taxon>
        <taxon>Pseudomonas</taxon>
    </lineage>
</organism>
<dbReference type="AlphaFoldDB" id="A0A7X1PK44"/>
<keyword evidence="1" id="KW-0175">Coiled coil</keyword>
<dbReference type="RefSeq" id="WP_152897445.1">
    <property type="nucleotide sequence ID" value="NZ_WHUV01000002.1"/>
</dbReference>
<gene>
    <name evidence="2" type="ORF">GDH07_10275</name>
</gene>
<proteinExistence type="predicted"/>
<feature type="coiled-coil region" evidence="1">
    <location>
        <begin position="40"/>
        <end position="67"/>
    </location>
</feature>
<comment type="caution">
    <text evidence="2">The sequence shown here is derived from an EMBL/GenBank/DDBJ whole genome shotgun (WGS) entry which is preliminary data.</text>
</comment>
<dbReference type="EMBL" id="WHUV01000002">
    <property type="protein sequence ID" value="MQA53696.1"/>
    <property type="molecule type" value="Genomic_DNA"/>
</dbReference>
<sequence length="254" mass="28078">MPHRNPTLEQRVAALQSDLNARDQALDDAATENNERELSRRSWFDEAQRLERENEGLRSEVKRLDLMISQSDYNYDMDRAQFKRQLAERDALLRLAREFIVNGVDLGYITMPDPETPDPAHDLLPKINAALSASAEPSEECAHSYANKAGCPECGEAFDGGKPSTPKCKYCGDTGQFVIGNSGDASDGNAPIMARCEDCELGEPNVPIELKALRAFVGAACPVASQINKRGYNWCEAYLDDALVLARTALERKP</sequence>
<evidence type="ECO:0000313" key="2">
    <source>
        <dbReference type="EMBL" id="MQA53696.1"/>
    </source>
</evidence>
<name>A0A7X1PK44_9PSED</name>
<reference evidence="2 3" key="1">
    <citation type="submission" date="2019-10" db="EMBL/GenBank/DDBJ databases">
        <title>Pseudomonas dajingensis sp. nov., isolated from the profound head ulcers of farmed Murray cod (Maccullochella peelii peelii).</title>
        <authorList>
            <person name="Liu Y."/>
        </authorList>
    </citation>
    <scope>NUCLEOTIDE SEQUENCE [LARGE SCALE GENOMIC DNA]</scope>
    <source>
        <strain evidence="2 3">MC042</strain>
    </source>
</reference>
<evidence type="ECO:0000313" key="3">
    <source>
        <dbReference type="Proteomes" id="UP000486534"/>
    </source>
</evidence>
<evidence type="ECO:0000256" key="1">
    <source>
        <dbReference type="SAM" id="Coils"/>
    </source>
</evidence>
<protein>
    <submittedName>
        <fullName evidence="2">Uncharacterized protein</fullName>
    </submittedName>
</protein>
<accession>A0A7X1PK44</accession>
<dbReference type="Proteomes" id="UP000486534">
    <property type="component" value="Unassembled WGS sequence"/>
</dbReference>